<keyword evidence="2" id="KW-1185">Reference proteome</keyword>
<evidence type="ECO:0000313" key="2">
    <source>
        <dbReference type="Proteomes" id="UP000515703"/>
    </source>
</evidence>
<evidence type="ECO:0000313" key="1">
    <source>
        <dbReference type="EMBL" id="BCJ99114.1"/>
    </source>
</evidence>
<name>A0A7I8DP70_9FIRM</name>
<gene>
    <name evidence="1" type="ORF">bsdcttw_21550</name>
</gene>
<protein>
    <submittedName>
        <fullName evidence="1">Uncharacterized protein</fullName>
    </submittedName>
</protein>
<reference evidence="1 2" key="1">
    <citation type="submission" date="2020-08" db="EMBL/GenBank/DDBJ databases">
        <title>Draft genome sequencing of an Anaerocolumna strain isolated from anoxic soil subjected to BSD treatment.</title>
        <authorList>
            <person name="Uek A."/>
            <person name="Tonouchi A."/>
        </authorList>
    </citation>
    <scope>NUCLEOTIDE SEQUENCE [LARGE SCALE GENOMIC DNA]</scope>
    <source>
        <strain evidence="1 2">CTTW</strain>
    </source>
</reference>
<dbReference type="AlphaFoldDB" id="A0A7I8DP70"/>
<dbReference type="KEGG" id="acht:bsdcttw_21550"/>
<dbReference type="Proteomes" id="UP000515703">
    <property type="component" value="Chromosome"/>
</dbReference>
<organism evidence="1 2">
    <name type="scientific">Anaerocolumna chitinilytica</name>
    <dbReference type="NCBI Taxonomy" id="1727145"/>
    <lineage>
        <taxon>Bacteria</taxon>
        <taxon>Bacillati</taxon>
        <taxon>Bacillota</taxon>
        <taxon>Clostridia</taxon>
        <taxon>Lachnospirales</taxon>
        <taxon>Lachnospiraceae</taxon>
        <taxon>Anaerocolumna</taxon>
    </lineage>
</organism>
<proteinExistence type="predicted"/>
<dbReference type="EMBL" id="AP023368">
    <property type="protein sequence ID" value="BCJ99114.1"/>
    <property type="molecule type" value="Genomic_DNA"/>
</dbReference>
<reference evidence="1 2" key="2">
    <citation type="submission" date="2020-08" db="EMBL/GenBank/DDBJ databases">
        <authorList>
            <person name="Ueki A."/>
            <person name="Tonouchi A."/>
        </authorList>
    </citation>
    <scope>NUCLEOTIDE SEQUENCE [LARGE SCALE GENOMIC DNA]</scope>
    <source>
        <strain evidence="1 2">CTTW</strain>
    </source>
</reference>
<sequence>MLPIDFLFRDNCFLSTFYWEDEETSDKELIRRALRAAQLLSELFISTIWTVEEWRNLTNERSNRIYTGFYS</sequence>
<accession>A0A7I8DP70</accession>